<evidence type="ECO:0000313" key="1">
    <source>
        <dbReference type="EMBL" id="KJA27423.1"/>
    </source>
</evidence>
<keyword evidence="2" id="KW-1185">Reference proteome</keyword>
<protein>
    <submittedName>
        <fullName evidence="1">Uncharacterized protein</fullName>
    </submittedName>
</protein>
<dbReference type="Proteomes" id="UP000054270">
    <property type="component" value="Unassembled WGS sequence"/>
</dbReference>
<name>A0A0D2MTT6_HYPSF</name>
<gene>
    <name evidence="1" type="ORF">HYPSUDRAFT_51955</name>
</gene>
<proteinExistence type="predicted"/>
<evidence type="ECO:0000313" key="2">
    <source>
        <dbReference type="Proteomes" id="UP000054270"/>
    </source>
</evidence>
<organism evidence="1 2">
    <name type="scientific">Hypholoma sublateritium (strain FD-334 SS-4)</name>
    <dbReference type="NCBI Taxonomy" id="945553"/>
    <lineage>
        <taxon>Eukaryota</taxon>
        <taxon>Fungi</taxon>
        <taxon>Dikarya</taxon>
        <taxon>Basidiomycota</taxon>
        <taxon>Agaricomycotina</taxon>
        <taxon>Agaricomycetes</taxon>
        <taxon>Agaricomycetidae</taxon>
        <taxon>Agaricales</taxon>
        <taxon>Agaricineae</taxon>
        <taxon>Strophariaceae</taxon>
        <taxon>Hypholoma</taxon>
    </lineage>
</organism>
<accession>A0A0D2MTT6</accession>
<dbReference type="EMBL" id="KN817524">
    <property type="protein sequence ID" value="KJA27423.1"/>
    <property type="molecule type" value="Genomic_DNA"/>
</dbReference>
<dbReference type="AlphaFoldDB" id="A0A0D2MTT6"/>
<sequence>MSGDGNAKLDRRSSWQSYGIVLFAIQPLFIRGFDCAFKAASLISSIIPFPAPSPCFSFQATGACSSVAPTDPCFGFSATAIFWIIGLSCAIRVGFSAASEADTHPVSYSLATLFKQDAHPDARQKADLVTLNRDRSTKPNIAAFSGLSPNPDRLVQPEFLSDLPAGADGIWQILDVLCDEGKKEFANAVLSGVVTLSPTALSNLVMSKMSRNADFMALYIAHSDKPIVAFLVNRMLKAGVFRTPSPDANGNLPDLLQCWDFQTSSIALNALASLFRQDLLTFMELYTKNFTTRIRYEAAVLAVDCECMGKALLEGEATGMLHKYSSSRRSAVAEETIRKIYPVGASKAAKLRAKRRLFLSGCILPMANCIVGELGKLNIGLGMVGTVSSGPADIPPLIFPLAAMLIRAELLVVKAGEGQPNGRSGYFKGFGGFPKSDRDAYEELEEDWNLLYLNPDNQDRDIDRMVETLGKEQNIAGAVQGYISAQAALKQAAAVPPSRHNEDPPSYEPSTPYASIFGVTGHFVE</sequence>
<reference evidence="2" key="1">
    <citation type="submission" date="2014-04" db="EMBL/GenBank/DDBJ databases">
        <title>Evolutionary Origins and Diversification of the Mycorrhizal Mutualists.</title>
        <authorList>
            <consortium name="DOE Joint Genome Institute"/>
            <consortium name="Mycorrhizal Genomics Consortium"/>
            <person name="Kohler A."/>
            <person name="Kuo A."/>
            <person name="Nagy L.G."/>
            <person name="Floudas D."/>
            <person name="Copeland A."/>
            <person name="Barry K.W."/>
            <person name="Cichocki N."/>
            <person name="Veneault-Fourrey C."/>
            <person name="LaButti K."/>
            <person name="Lindquist E.A."/>
            <person name="Lipzen A."/>
            <person name="Lundell T."/>
            <person name="Morin E."/>
            <person name="Murat C."/>
            <person name="Riley R."/>
            <person name="Ohm R."/>
            <person name="Sun H."/>
            <person name="Tunlid A."/>
            <person name="Henrissat B."/>
            <person name="Grigoriev I.V."/>
            <person name="Hibbett D.S."/>
            <person name="Martin F."/>
        </authorList>
    </citation>
    <scope>NUCLEOTIDE SEQUENCE [LARGE SCALE GENOMIC DNA]</scope>
    <source>
        <strain evidence="2">FD-334 SS-4</strain>
    </source>
</reference>